<dbReference type="RefSeq" id="WP_066880119.1">
    <property type="nucleotide sequence ID" value="NZ_LODL01000005.1"/>
</dbReference>
<dbReference type="Proteomes" id="UP000070186">
    <property type="component" value="Unassembled WGS sequence"/>
</dbReference>
<sequence>MTKPQITDDIFETMLASINNPRLKQSLERVKDACDFLEKSQGAISPTAVGSYCSDRWKGPKTQSIRNSQDTLFRYLQTRMAKQILPVTAKKQSFEPVIRDETVRAYVTLLKTERDEAIGLKNRIIAGLRSLPGIPIDDLIASGFRQVAASKKDEAAVSNEVREALSRLFTESNLASVGLELYRERLRHITTKKVLLEKLDVEALIALIRAPKSPLGAAALPAPGHENNAL</sequence>
<evidence type="ECO:0000313" key="2">
    <source>
        <dbReference type="Proteomes" id="UP000070186"/>
    </source>
</evidence>
<proteinExistence type="predicted"/>
<reference evidence="1 2" key="1">
    <citation type="submission" date="2015-12" db="EMBL/GenBank/DDBJ databases">
        <title>Nitrous oxide reduction kinetics distinguish bacteria harboring typical versus atypical NosZ.</title>
        <authorList>
            <person name="Yoon S."/>
            <person name="Nissen S."/>
            <person name="Park D."/>
            <person name="Sanford R.A."/>
            <person name="Loeffler F.E."/>
        </authorList>
    </citation>
    <scope>NUCLEOTIDE SEQUENCE [LARGE SCALE GENOMIC DNA]</scope>
    <source>
        <strain evidence="1 2">ATCC BAA-841</strain>
    </source>
</reference>
<accession>A0A133XNM0</accession>
<dbReference type="AlphaFoldDB" id="A0A133XNM0"/>
<protein>
    <submittedName>
        <fullName evidence="1">Uncharacterized protein</fullName>
    </submittedName>
</protein>
<dbReference type="STRING" id="281362.AT959_02285"/>
<gene>
    <name evidence="1" type="ORF">AT959_02285</name>
</gene>
<dbReference type="EMBL" id="LODL01000005">
    <property type="protein sequence ID" value="KXB32532.1"/>
    <property type="molecule type" value="Genomic_DNA"/>
</dbReference>
<keyword evidence="2" id="KW-1185">Reference proteome</keyword>
<name>A0A133XNM0_9RHOO</name>
<comment type="caution">
    <text evidence="1">The sequence shown here is derived from an EMBL/GenBank/DDBJ whole genome shotgun (WGS) entry which is preliminary data.</text>
</comment>
<evidence type="ECO:0000313" key="1">
    <source>
        <dbReference type="EMBL" id="KXB32532.1"/>
    </source>
</evidence>
<organism evidence="1 2">
    <name type="scientific">Dechloromonas denitrificans</name>
    <dbReference type="NCBI Taxonomy" id="281362"/>
    <lineage>
        <taxon>Bacteria</taxon>
        <taxon>Pseudomonadati</taxon>
        <taxon>Pseudomonadota</taxon>
        <taxon>Betaproteobacteria</taxon>
        <taxon>Rhodocyclales</taxon>
        <taxon>Azonexaceae</taxon>
        <taxon>Dechloromonas</taxon>
    </lineage>
</organism>